<evidence type="ECO:0000313" key="2">
    <source>
        <dbReference type="EMBL" id="GIE46797.1"/>
    </source>
</evidence>
<evidence type="ECO:0000313" key="3">
    <source>
        <dbReference type="Proteomes" id="UP000647172"/>
    </source>
</evidence>
<accession>A0A919JD99</accession>
<feature type="region of interest" description="Disordered" evidence="1">
    <location>
        <begin position="211"/>
        <end position="250"/>
    </location>
</feature>
<proteinExistence type="predicted"/>
<evidence type="ECO:0000256" key="1">
    <source>
        <dbReference type="SAM" id="MobiDB-lite"/>
    </source>
</evidence>
<name>A0A919JD99_9ACTN</name>
<organism evidence="2 3">
    <name type="scientific">Actinoplanes nipponensis</name>
    <dbReference type="NCBI Taxonomy" id="135950"/>
    <lineage>
        <taxon>Bacteria</taxon>
        <taxon>Bacillati</taxon>
        <taxon>Actinomycetota</taxon>
        <taxon>Actinomycetes</taxon>
        <taxon>Micromonosporales</taxon>
        <taxon>Micromonosporaceae</taxon>
        <taxon>Actinoplanes</taxon>
    </lineage>
</organism>
<dbReference type="RefSeq" id="WP_203763457.1">
    <property type="nucleotide sequence ID" value="NZ_BAAAYJ010000029.1"/>
</dbReference>
<dbReference type="AlphaFoldDB" id="A0A919JD99"/>
<gene>
    <name evidence="2" type="ORF">Ani05nite_03310</name>
</gene>
<reference evidence="2" key="1">
    <citation type="submission" date="2021-01" db="EMBL/GenBank/DDBJ databases">
        <title>Whole genome shotgun sequence of Actinoplanes nipponensis NBRC 14063.</title>
        <authorList>
            <person name="Komaki H."/>
            <person name="Tamura T."/>
        </authorList>
    </citation>
    <scope>NUCLEOTIDE SEQUENCE</scope>
    <source>
        <strain evidence="2">NBRC 14063</strain>
    </source>
</reference>
<dbReference type="EMBL" id="BOMQ01000008">
    <property type="protein sequence ID" value="GIE46797.1"/>
    <property type="molecule type" value="Genomic_DNA"/>
</dbReference>
<protein>
    <submittedName>
        <fullName evidence="2">Uncharacterized protein</fullName>
    </submittedName>
</protein>
<dbReference type="Proteomes" id="UP000647172">
    <property type="component" value="Unassembled WGS sequence"/>
</dbReference>
<comment type="caution">
    <text evidence="2">The sequence shown here is derived from an EMBL/GenBank/DDBJ whole genome shotgun (WGS) entry which is preliminary data.</text>
</comment>
<sequence length="250" mass="27233">METGHPQPAGPAVAAPGVPTRPFLTLADIADIARAFKGVDPAFFLPLAEAPIVLLQSSAGRGRGSSAVSLMDSFYRLLTRIDTGPDLWIGTSRFAVRTDPQGHRFLADDSGKRYAPDRSFSVLRASGTGSVLHPLSAIERQAGVQDVDVVRPAPPEAPGGARRLLQRAAARLNRQLQRASEPLTFASLWRRLIRAAVSVLRQLLHRQRRCHTETPEAVTHSHTVDQHRTRGPNPARTTSPHMVIREPTPV</sequence>
<keyword evidence="3" id="KW-1185">Reference proteome</keyword>